<keyword evidence="1" id="KW-0436">Ligase</keyword>
<dbReference type="EMBL" id="JANBPW010006745">
    <property type="protein sequence ID" value="KAJ1927815.1"/>
    <property type="molecule type" value="Genomic_DNA"/>
</dbReference>
<evidence type="ECO:0000313" key="2">
    <source>
        <dbReference type="Proteomes" id="UP001150603"/>
    </source>
</evidence>
<comment type="caution">
    <text evidence="1">The sequence shown here is derived from an EMBL/GenBank/DDBJ whole genome shotgun (WGS) entry which is preliminary data.</text>
</comment>
<dbReference type="EC" id="6.2.1.3" evidence="1"/>
<keyword evidence="2" id="KW-1185">Reference proteome</keyword>
<sequence>ACLEAGVVAVPVYVDETPENTAAIVAHSKAQVLITSTEIALKLGGLLTSSSLTHAVVLGELDGSDEAEAVRSAVAVVSFEELQQGEGVDKDVKIAPTDPAYVLYETDESAKLRGVVVSHANALSAVSGILANLPADKGLTSKDSFMSAMPMAEPTNLSFVNTALLSGCSICVCETTDAELFATQAYPFAPTFTYMNTTITSDLFQLFFSHIEKYPNFEATLFKRGYKSVVDTLMRGMRPKRNFTDFAYLRHYRNVIGGKLRLLYLSADVPSKHVEWFRVLHGAHVIPVFGTAQTAGVATAGHFYDYASAIENHN</sequence>
<organism evidence="1 2">
    <name type="scientific">Linderina macrospora</name>
    <dbReference type="NCBI Taxonomy" id="4868"/>
    <lineage>
        <taxon>Eukaryota</taxon>
        <taxon>Fungi</taxon>
        <taxon>Fungi incertae sedis</taxon>
        <taxon>Zoopagomycota</taxon>
        <taxon>Kickxellomycotina</taxon>
        <taxon>Kickxellomycetes</taxon>
        <taxon>Kickxellales</taxon>
        <taxon>Kickxellaceae</taxon>
        <taxon>Linderina</taxon>
    </lineage>
</organism>
<accession>A0ACC1IXU6</accession>
<evidence type="ECO:0000313" key="1">
    <source>
        <dbReference type="EMBL" id="KAJ1927815.1"/>
    </source>
</evidence>
<proteinExistence type="predicted"/>
<gene>
    <name evidence="1" type="primary">FAA2_16</name>
    <name evidence="1" type="ORF">FBU59_007185</name>
</gene>
<protein>
    <submittedName>
        <fullName evidence="1">Medium-chain fatty acid-CoA ligase faa2</fullName>
        <ecNumber evidence="1">6.2.1.3</ecNumber>
    </submittedName>
</protein>
<dbReference type="Proteomes" id="UP001150603">
    <property type="component" value="Unassembled WGS sequence"/>
</dbReference>
<feature type="non-terminal residue" evidence="1">
    <location>
        <position position="1"/>
    </location>
</feature>
<feature type="non-terminal residue" evidence="1">
    <location>
        <position position="314"/>
    </location>
</feature>
<name>A0ACC1IXU6_9FUNG</name>
<reference evidence="1" key="1">
    <citation type="submission" date="2022-07" db="EMBL/GenBank/DDBJ databases">
        <title>Phylogenomic reconstructions and comparative analyses of Kickxellomycotina fungi.</title>
        <authorList>
            <person name="Reynolds N.K."/>
            <person name="Stajich J.E."/>
            <person name="Barry K."/>
            <person name="Grigoriev I.V."/>
            <person name="Crous P."/>
            <person name="Smith M.E."/>
        </authorList>
    </citation>
    <scope>NUCLEOTIDE SEQUENCE</scope>
    <source>
        <strain evidence="1">NRRL 5244</strain>
    </source>
</reference>